<organism evidence="6 7">
    <name type="scientific">Mycetocola lacteus</name>
    <dbReference type="NCBI Taxonomy" id="76637"/>
    <lineage>
        <taxon>Bacteria</taxon>
        <taxon>Bacillati</taxon>
        <taxon>Actinomycetota</taxon>
        <taxon>Actinomycetes</taxon>
        <taxon>Micrococcales</taxon>
        <taxon>Microbacteriaceae</taxon>
        <taxon>Mycetocola</taxon>
    </lineage>
</organism>
<dbReference type="SUPFAM" id="SSF48498">
    <property type="entry name" value="Tetracyclin repressor-like, C-terminal domain"/>
    <property type="match status" value="1"/>
</dbReference>
<dbReference type="GO" id="GO:0003677">
    <property type="term" value="F:DNA binding"/>
    <property type="evidence" value="ECO:0007669"/>
    <property type="project" value="UniProtKB-UniRule"/>
</dbReference>
<dbReference type="InterPro" id="IPR011075">
    <property type="entry name" value="TetR_C"/>
</dbReference>
<keyword evidence="1" id="KW-0805">Transcription regulation</keyword>
<proteinExistence type="predicted"/>
<evidence type="ECO:0000256" key="4">
    <source>
        <dbReference type="PROSITE-ProRule" id="PRU00335"/>
    </source>
</evidence>
<keyword evidence="2 4" id="KW-0238">DNA-binding</keyword>
<keyword evidence="3" id="KW-0804">Transcription</keyword>
<feature type="domain" description="HTH tetR-type" evidence="5">
    <location>
        <begin position="1"/>
        <end position="54"/>
    </location>
</feature>
<dbReference type="Pfam" id="PF16914">
    <property type="entry name" value="TetR_C_12"/>
    <property type="match status" value="1"/>
</dbReference>
<dbReference type="OrthoDB" id="2356263at2"/>
<dbReference type="EMBL" id="RCUY01000005">
    <property type="protein sequence ID" value="RLP83359.1"/>
    <property type="molecule type" value="Genomic_DNA"/>
</dbReference>
<evidence type="ECO:0000256" key="3">
    <source>
        <dbReference type="ARBA" id="ARBA00023163"/>
    </source>
</evidence>
<dbReference type="InterPro" id="IPR009057">
    <property type="entry name" value="Homeodomain-like_sf"/>
</dbReference>
<dbReference type="Pfam" id="PF00440">
    <property type="entry name" value="TetR_N"/>
    <property type="match status" value="1"/>
</dbReference>
<dbReference type="AlphaFoldDB" id="A0A3L7AS53"/>
<sequence>MEATAALCLERGGGDISVAEIAAGAGVFPNQVTYHFGSKDSLLVHAAFYALLHDSERLSRVGDSAGDAAAIRRKIARTTLALPALPAVSRALAAGIAKPELASTVDTHLDLLFRRSERYLERLLRRNGWSIERPVGVEVRTFWSTALGAVLLAQAGVSGSGSDLDLAGVLTFRE</sequence>
<dbReference type="Gene3D" id="1.10.357.10">
    <property type="entry name" value="Tetracycline Repressor, domain 2"/>
    <property type="match status" value="1"/>
</dbReference>
<comment type="caution">
    <text evidence="6">The sequence shown here is derived from an EMBL/GenBank/DDBJ whole genome shotgun (WGS) entry which is preliminary data.</text>
</comment>
<evidence type="ECO:0000256" key="1">
    <source>
        <dbReference type="ARBA" id="ARBA00023015"/>
    </source>
</evidence>
<feature type="DNA-binding region" description="H-T-H motif" evidence="4">
    <location>
        <begin position="17"/>
        <end position="36"/>
    </location>
</feature>
<dbReference type="InterPro" id="IPR001647">
    <property type="entry name" value="HTH_TetR"/>
</dbReference>
<keyword evidence="7" id="KW-1185">Reference proteome</keyword>
<protein>
    <submittedName>
        <fullName evidence="6">TetR family transcriptional regulator</fullName>
    </submittedName>
</protein>
<accession>A0A3L7AS53</accession>
<evidence type="ECO:0000313" key="6">
    <source>
        <dbReference type="EMBL" id="RLP83359.1"/>
    </source>
</evidence>
<evidence type="ECO:0000313" key="7">
    <source>
        <dbReference type="Proteomes" id="UP000269438"/>
    </source>
</evidence>
<dbReference type="Proteomes" id="UP000269438">
    <property type="component" value="Unassembled WGS sequence"/>
</dbReference>
<dbReference type="PROSITE" id="PS50977">
    <property type="entry name" value="HTH_TETR_2"/>
    <property type="match status" value="1"/>
</dbReference>
<evidence type="ECO:0000259" key="5">
    <source>
        <dbReference type="PROSITE" id="PS50977"/>
    </source>
</evidence>
<evidence type="ECO:0000256" key="2">
    <source>
        <dbReference type="ARBA" id="ARBA00023125"/>
    </source>
</evidence>
<dbReference type="InterPro" id="IPR036271">
    <property type="entry name" value="Tet_transcr_reg_TetR-rel_C_sf"/>
</dbReference>
<dbReference type="SUPFAM" id="SSF46689">
    <property type="entry name" value="Homeodomain-like"/>
    <property type="match status" value="1"/>
</dbReference>
<gene>
    <name evidence="6" type="ORF">D9V34_06855</name>
</gene>
<name>A0A3L7AS53_9MICO</name>
<reference evidence="6 7" key="1">
    <citation type="submission" date="2018-10" db="EMBL/GenBank/DDBJ databases">
        <authorList>
            <person name="Li J."/>
        </authorList>
    </citation>
    <scope>NUCLEOTIDE SEQUENCE [LARGE SCALE GENOMIC DNA]</scope>
    <source>
        <strain evidence="6 7">JCM 11654</strain>
    </source>
</reference>